<protein>
    <submittedName>
        <fullName evidence="1">Uncharacterized protein</fullName>
    </submittedName>
</protein>
<evidence type="ECO:0000313" key="2">
    <source>
        <dbReference type="Proteomes" id="UP001303222"/>
    </source>
</evidence>
<evidence type="ECO:0000313" key="1">
    <source>
        <dbReference type="EMBL" id="KAK3951444.1"/>
    </source>
</evidence>
<dbReference type="EMBL" id="MU859148">
    <property type="protein sequence ID" value="KAK3951444.1"/>
    <property type="molecule type" value="Genomic_DNA"/>
</dbReference>
<reference evidence="1" key="2">
    <citation type="submission" date="2023-06" db="EMBL/GenBank/DDBJ databases">
        <authorList>
            <consortium name="Lawrence Berkeley National Laboratory"/>
            <person name="Mondo S.J."/>
            <person name="Hensen N."/>
            <person name="Bonometti L."/>
            <person name="Westerberg I."/>
            <person name="Brannstrom I.O."/>
            <person name="Guillou S."/>
            <person name="Cros-Aarteil S."/>
            <person name="Calhoun S."/>
            <person name="Haridas S."/>
            <person name="Kuo A."/>
            <person name="Pangilinan J."/>
            <person name="Riley R."/>
            <person name="Labutti K."/>
            <person name="Andreopoulos B."/>
            <person name="Lipzen A."/>
            <person name="Chen C."/>
            <person name="Yanf M."/>
            <person name="Daum C."/>
            <person name="Ng V."/>
            <person name="Clum A."/>
            <person name="Steindorff A."/>
            <person name="Ohm R."/>
            <person name="Martin F."/>
            <person name="Silar P."/>
            <person name="Natvig D."/>
            <person name="Lalanne C."/>
            <person name="Gautier V."/>
            <person name="Ament-Velasquez S.L."/>
            <person name="Kruys A."/>
            <person name="Hutchinson M.I."/>
            <person name="Powell A.J."/>
            <person name="Barry K."/>
            <person name="Miller A.N."/>
            <person name="Grigoriev I.V."/>
            <person name="Debuchy R."/>
            <person name="Gladieux P."/>
            <person name="Thoren M.H."/>
            <person name="Johannesson H."/>
        </authorList>
    </citation>
    <scope>NUCLEOTIDE SEQUENCE</scope>
    <source>
        <strain evidence="1">CBS 626.80</strain>
    </source>
</reference>
<name>A0AAN6NSX0_9PEZI</name>
<feature type="non-terminal residue" evidence="1">
    <location>
        <position position="1"/>
    </location>
</feature>
<proteinExistence type="predicted"/>
<keyword evidence="2" id="KW-1185">Reference proteome</keyword>
<comment type="caution">
    <text evidence="1">The sequence shown here is derived from an EMBL/GenBank/DDBJ whole genome shotgun (WGS) entry which is preliminary data.</text>
</comment>
<dbReference type="Proteomes" id="UP001303222">
    <property type="component" value="Unassembled WGS sequence"/>
</dbReference>
<sequence length="142" mass="16373">ESFATFLIKFERLLYAFRANKWPEDVKFALIRRAVLPDICENLRFVSIPKDYDEFVTKVQKLVGGGSASINYGYSHSSSSYPNSYTGNSSDHMDISNIKIRINTLDLTYIPDNLDEDDLSEPDNEYDDFDARITEVENYYAK</sequence>
<reference evidence="1" key="1">
    <citation type="journal article" date="2023" name="Mol. Phylogenet. Evol.">
        <title>Genome-scale phylogeny and comparative genomics of the fungal order Sordariales.</title>
        <authorList>
            <person name="Hensen N."/>
            <person name="Bonometti L."/>
            <person name="Westerberg I."/>
            <person name="Brannstrom I.O."/>
            <person name="Guillou S."/>
            <person name="Cros-Aarteil S."/>
            <person name="Calhoun S."/>
            <person name="Haridas S."/>
            <person name="Kuo A."/>
            <person name="Mondo S."/>
            <person name="Pangilinan J."/>
            <person name="Riley R."/>
            <person name="LaButti K."/>
            <person name="Andreopoulos B."/>
            <person name="Lipzen A."/>
            <person name="Chen C."/>
            <person name="Yan M."/>
            <person name="Daum C."/>
            <person name="Ng V."/>
            <person name="Clum A."/>
            <person name="Steindorff A."/>
            <person name="Ohm R.A."/>
            <person name="Martin F."/>
            <person name="Silar P."/>
            <person name="Natvig D.O."/>
            <person name="Lalanne C."/>
            <person name="Gautier V."/>
            <person name="Ament-Velasquez S.L."/>
            <person name="Kruys A."/>
            <person name="Hutchinson M.I."/>
            <person name="Powell A.J."/>
            <person name="Barry K."/>
            <person name="Miller A.N."/>
            <person name="Grigoriev I.V."/>
            <person name="Debuchy R."/>
            <person name="Gladieux P."/>
            <person name="Hiltunen Thoren M."/>
            <person name="Johannesson H."/>
        </authorList>
    </citation>
    <scope>NUCLEOTIDE SEQUENCE</scope>
    <source>
        <strain evidence="1">CBS 626.80</strain>
    </source>
</reference>
<dbReference type="AlphaFoldDB" id="A0AAN6NSX0"/>
<accession>A0AAN6NSX0</accession>
<gene>
    <name evidence="1" type="ORF">QBC32DRAFT_215012</name>
</gene>
<organism evidence="1 2">
    <name type="scientific">Pseudoneurospora amorphoporcata</name>
    <dbReference type="NCBI Taxonomy" id="241081"/>
    <lineage>
        <taxon>Eukaryota</taxon>
        <taxon>Fungi</taxon>
        <taxon>Dikarya</taxon>
        <taxon>Ascomycota</taxon>
        <taxon>Pezizomycotina</taxon>
        <taxon>Sordariomycetes</taxon>
        <taxon>Sordariomycetidae</taxon>
        <taxon>Sordariales</taxon>
        <taxon>Sordariaceae</taxon>
        <taxon>Pseudoneurospora</taxon>
    </lineage>
</organism>